<sequence>MRNTSPRHASGIKVKEPSKAMPIVTGGLATLVASAALASPAVAATANGDGSFKVERGDTLSQIASTFGDGKWSGWTGFRSGNPNLIFPGEDVRPGDGAAATTSDLKDLAKRVLKGEFGNGQARRTALGDKYDSVQAIVNQMLGAPAAATARAGSTSVNPASQPARNASSKSQQWVIDKPAYDETITDKAAWTETVHHPAGTKEEKHPAQTHTVHHDAVTHQEVKHHEATTTTKHIDATYRTVHHDAVTHTEKIYEYPPSHWITINAPVSEGQYIYNTFFDDGHVSYSREDEDAYMRAHPLVSFTTDFCYFATAEDAAKSEIRRLVADSLGQIITDKIVVDKPAWDEQVLVTPARDETVPVPAWDETVTITDKPAWDETIVDKAEWSEQVAVPAWDEQVQHPAQTHTVHHDEVGHWAR</sequence>
<evidence type="ECO:0000256" key="1">
    <source>
        <dbReference type="SAM" id="MobiDB-lite"/>
    </source>
</evidence>
<feature type="domain" description="Cpl-7 lysozyme C-terminal" evidence="3">
    <location>
        <begin position="105"/>
        <end position="143"/>
    </location>
</feature>
<dbReference type="EMBL" id="AP026798">
    <property type="protein sequence ID" value="BDR53684.1"/>
    <property type="molecule type" value="Genomic_DNA"/>
</dbReference>
<keyword evidence="5" id="KW-1185">Reference proteome</keyword>
<dbReference type="InterPro" id="IPR013168">
    <property type="entry name" value="Cpl_7_lyso_C"/>
</dbReference>
<dbReference type="Pfam" id="PF08230">
    <property type="entry name" value="CW_7"/>
    <property type="match status" value="1"/>
</dbReference>
<evidence type="ECO:0000313" key="5">
    <source>
        <dbReference type="Proteomes" id="UP001321766"/>
    </source>
</evidence>
<feature type="region of interest" description="Disordered" evidence="1">
    <location>
        <begin position="153"/>
        <end position="173"/>
    </location>
</feature>
<evidence type="ECO:0000259" key="3">
    <source>
        <dbReference type="SMART" id="SM01095"/>
    </source>
</evidence>
<proteinExistence type="predicted"/>
<name>A0ABN6SC58_9BIFI</name>
<accession>A0ABN6SC58</accession>
<reference evidence="4 5" key="1">
    <citation type="journal article" date="2023" name="Microbiol. Spectr.">
        <title>Symbiosis of Carpenter Bees with Uncharacterized Lactic Acid Bacteria Showing NAD Auxotrophy.</title>
        <authorList>
            <person name="Kawasaki S."/>
            <person name="Ozawa K."/>
            <person name="Mori T."/>
            <person name="Yamamoto A."/>
            <person name="Ito M."/>
            <person name="Ohkuma M."/>
            <person name="Sakamoto M."/>
            <person name="Matsutani M."/>
        </authorList>
    </citation>
    <scope>NUCLEOTIDE SEQUENCE [LARGE SCALE GENOMIC DNA]</scope>
    <source>
        <strain evidence="4 5">Kim37-2</strain>
    </source>
</reference>
<evidence type="ECO:0000256" key="2">
    <source>
        <dbReference type="SAM" id="SignalP"/>
    </source>
</evidence>
<gene>
    <name evidence="4" type="ORF">KIM372_15910</name>
</gene>
<dbReference type="SMART" id="SM01095">
    <property type="entry name" value="Cpl-7"/>
    <property type="match status" value="1"/>
</dbReference>
<organism evidence="4 5">
    <name type="scientific">Bombiscardovia nodaiensis</name>
    <dbReference type="NCBI Taxonomy" id="2932181"/>
    <lineage>
        <taxon>Bacteria</taxon>
        <taxon>Bacillati</taxon>
        <taxon>Actinomycetota</taxon>
        <taxon>Actinomycetes</taxon>
        <taxon>Bifidobacteriales</taxon>
        <taxon>Bifidobacteriaceae</taxon>
        <taxon>Bombiscardovia</taxon>
    </lineage>
</organism>
<dbReference type="Proteomes" id="UP001321766">
    <property type="component" value="Chromosome"/>
</dbReference>
<evidence type="ECO:0000313" key="4">
    <source>
        <dbReference type="EMBL" id="BDR53684.1"/>
    </source>
</evidence>
<feature type="signal peptide" evidence="2">
    <location>
        <begin position="1"/>
        <end position="43"/>
    </location>
</feature>
<feature type="chain" id="PRO_5045469330" description="Cpl-7 lysozyme C-terminal domain-containing protein" evidence="2">
    <location>
        <begin position="44"/>
        <end position="417"/>
    </location>
</feature>
<keyword evidence="2" id="KW-0732">Signal</keyword>
<protein>
    <recommendedName>
        <fullName evidence="3">Cpl-7 lysozyme C-terminal domain-containing protein</fullName>
    </recommendedName>
</protein>